<keyword evidence="3" id="KW-1185">Reference proteome</keyword>
<comment type="caution">
    <text evidence="2">The sequence shown here is derived from an EMBL/GenBank/DDBJ whole genome shotgun (WGS) entry which is preliminary data.</text>
</comment>
<dbReference type="InterPro" id="IPR000477">
    <property type="entry name" value="RT_dom"/>
</dbReference>
<protein>
    <recommendedName>
        <fullName evidence="1">Reverse transcriptase domain-containing protein</fullName>
    </recommendedName>
</protein>
<organism evidence="2 3">
    <name type="scientific">Brachionus calyciflorus</name>
    <dbReference type="NCBI Taxonomy" id="104777"/>
    <lineage>
        <taxon>Eukaryota</taxon>
        <taxon>Metazoa</taxon>
        <taxon>Spiralia</taxon>
        <taxon>Gnathifera</taxon>
        <taxon>Rotifera</taxon>
        <taxon>Eurotatoria</taxon>
        <taxon>Monogononta</taxon>
        <taxon>Pseudotrocha</taxon>
        <taxon>Ploima</taxon>
        <taxon>Brachionidae</taxon>
        <taxon>Brachionus</taxon>
    </lineage>
</organism>
<dbReference type="PROSITE" id="PS50878">
    <property type="entry name" value="RT_POL"/>
    <property type="match status" value="1"/>
</dbReference>
<accession>A0A813Z3A4</accession>
<sequence length="232" mass="26353">IEDKVIVKNEDIAEKFAENLAKVFTDKNQTNFEQTKIDENCTFSINEYITTREVAEAINNISNEKSAGFDDIHALFNYSVKLGHIPNEWKKAKSGLKLKELGLSPTFLRWIKNFLSERAFHVQYNGCRSSEQHIESGVPQGSCLSPTIFILFFSAIADCIPENIKKALFADDLCAWITANSKKELEKNLQKAIDNLVQICKTWGFTINSEKTNYTTFTTGGRRKIQAKSINR</sequence>
<dbReference type="Proteomes" id="UP000663879">
    <property type="component" value="Unassembled WGS sequence"/>
</dbReference>
<evidence type="ECO:0000313" key="2">
    <source>
        <dbReference type="EMBL" id="CAF0893140.1"/>
    </source>
</evidence>
<reference evidence="2" key="1">
    <citation type="submission" date="2021-02" db="EMBL/GenBank/DDBJ databases">
        <authorList>
            <person name="Nowell W R."/>
        </authorList>
    </citation>
    <scope>NUCLEOTIDE SEQUENCE</scope>
    <source>
        <strain evidence="2">Ploen Becks lab</strain>
    </source>
</reference>
<dbReference type="InterPro" id="IPR043128">
    <property type="entry name" value="Rev_trsase/Diguanyl_cyclase"/>
</dbReference>
<dbReference type="OrthoDB" id="414730at2759"/>
<feature type="non-terminal residue" evidence="2">
    <location>
        <position position="232"/>
    </location>
</feature>
<dbReference type="EMBL" id="CAJNOC010001814">
    <property type="protein sequence ID" value="CAF0893140.1"/>
    <property type="molecule type" value="Genomic_DNA"/>
</dbReference>
<dbReference type="Gene3D" id="3.30.70.270">
    <property type="match status" value="1"/>
</dbReference>
<proteinExistence type="predicted"/>
<dbReference type="PANTHER" id="PTHR33332">
    <property type="entry name" value="REVERSE TRANSCRIPTASE DOMAIN-CONTAINING PROTEIN"/>
    <property type="match status" value="1"/>
</dbReference>
<gene>
    <name evidence="2" type="ORF">OXX778_LOCUS11015</name>
</gene>
<name>A0A813Z3A4_9BILA</name>
<evidence type="ECO:0000259" key="1">
    <source>
        <dbReference type="PROSITE" id="PS50878"/>
    </source>
</evidence>
<feature type="domain" description="Reverse transcriptase" evidence="1">
    <location>
        <begin position="1"/>
        <end position="232"/>
    </location>
</feature>
<dbReference type="Pfam" id="PF00078">
    <property type="entry name" value="RVT_1"/>
    <property type="match status" value="1"/>
</dbReference>
<dbReference type="AlphaFoldDB" id="A0A813Z3A4"/>
<dbReference type="SUPFAM" id="SSF56672">
    <property type="entry name" value="DNA/RNA polymerases"/>
    <property type="match status" value="1"/>
</dbReference>
<evidence type="ECO:0000313" key="3">
    <source>
        <dbReference type="Proteomes" id="UP000663879"/>
    </source>
</evidence>
<dbReference type="InterPro" id="IPR043502">
    <property type="entry name" value="DNA/RNA_pol_sf"/>
</dbReference>